<organism evidence="1 2">
    <name type="scientific">Apiospora phragmitis</name>
    <dbReference type="NCBI Taxonomy" id="2905665"/>
    <lineage>
        <taxon>Eukaryota</taxon>
        <taxon>Fungi</taxon>
        <taxon>Dikarya</taxon>
        <taxon>Ascomycota</taxon>
        <taxon>Pezizomycotina</taxon>
        <taxon>Sordariomycetes</taxon>
        <taxon>Xylariomycetidae</taxon>
        <taxon>Amphisphaeriales</taxon>
        <taxon>Apiosporaceae</taxon>
        <taxon>Apiospora</taxon>
    </lineage>
</organism>
<dbReference type="EMBL" id="JAQQWL010000010">
    <property type="protein sequence ID" value="KAK8054590.1"/>
    <property type="molecule type" value="Genomic_DNA"/>
</dbReference>
<reference evidence="1 2" key="1">
    <citation type="submission" date="2023-01" db="EMBL/GenBank/DDBJ databases">
        <title>Analysis of 21 Apiospora genomes using comparative genomics revels a genus with tremendous synthesis potential of carbohydrate active enzymes and secondary metabolites.</title>
        <authorList>
            <person name="Sorensen T."/>
        </authorList>
    </citation>
    <scope>NUCLEOTIDE SEQUENCE [LARGE SCALE GENOMIC DNA]</scope>
    <source>
        <strain evidence="1 2">CBS 135458</strain>
    </source>
</reference>
<dbReference type="RefSeq" id="XP_066713236.1">
    <property type="nucleotide sequence ID" value="XM_066861066.1"/>
</dbReference>
<comment type="caution">
    <text evidence="1">The sequence shown here is derived from an EMBL/GenBank/DDBJ whole genome shotgun (WGS) entry which is preliminary data.</text>
</comment>
<evidence type="ECO:0000313" key="1">
    <source>
        <dbReference type="EMBL" id="KAK8054590.1"/>
    </source>
</evidence>
<proteinExistence type="predicted"/>
<keyword evidence="2" id="KW-1185">Reference proteome</keyword>
<protein>
    <submittedName>
        <fullName evidence="1">Heterokaryon incompatibility protein-domain-containing protein</fullName>
    </submittedName>
</protein>
<dbReference type="Proteomes" id="UP001480595">
    <property type="component" value="Unassembled WGS sequence"/>
</dbReference>
<accession>A0ABR1U922</accession>
<gene>
    <name evidence="1" type="ORF">PG994_009657</name>
</gene>
<dbReference type="GeneID" id="92094129"/>
<name>A0ABR1U922_9PEZI</name>
<dbReference type="Pfam" id="PF26639">
    <property type="entry name" value="Het-6_barrel"/>
    <property type="match status" value="1"/>
</dbReference>
<evidence type="ECO:0000313" key="2">
    <source>
        <dbReference type="Proteomes" id="UP001480595"/>
    </source>
</evidence>
<sequence>MKQHQSWTLPTFNQWFSLMTEPRNSTVFLASRSTVEPQNQKNGLLEEDDPVRLIKHAIQTHANAGVNYAFIHLDSGHVGRAHHTCREGDKVYLLAGADMPVVLRRGGKEGTFRVVAPAFIVGAMDGELWPDKLDAALEPITLV</sequence>